<comment type="caution">
    <text evidence="2">The sequence shown here is derived from an EMBL/GenBank/DDBJ whole genome shotgun (WGS) entry which is preliminary data.</text>
</comment>
<evidence type="ECO:0000313" key="3">
    <source>
        <dbReference type="Proteomes" id="UP001443914"/>
    </source>
</evidence>
<dbReference type="Proteomes" id="UP001443914">
    <property type="component" value="Unassembled WGS sequence"/>
</dbReference>
<evidence type="ECO:0000313" key="2">
    <source>
        <dbReference type="EMBL" id="KAK9666020.1"/>
    </source>
</evidence>
<feature type="transmembrane region" description="Helical" evidence="1">
    <location>
        <begin position="96"/>
        <end position="120"/>
    </location>
</feature>
<evidence type="ECO:0000256" key="1">
    <source>
        <dbReference type="SAM" id="Phobius"/>
    </source>
</evidence>
<sequence>MSVVISGASLSLGSAFNLHILLLPLALLFWFNGFFCCPQLCAYPLVIFFFLFFSCVSFVALLVHVASPFGVCFIFSLLVVFPVIYIFSFLNFLGWFFVYLSRSLVVCFGLVFVFMLDYCFNPF</sequence>
<keyword evidence="3" id="KW-1185">Reference proteome</keyword>
<organism evidence="2 3">
    <name type="scientific">Saponaria officinalis</name>
    <name type="common">Common soapwort</name>
    <name type="synonym">Lychnis saponaria</name>
    <dbReference type="NCBI Taxonomy" id="3572"/>
    <lineage>
        <taxon>Eukaryota</taxon>
        <taxon>Viridiplantae</taxon>
        <taxon>Streptophyta</taxon>
        <taxon>Embryophyta</taxon>
        <taxon>Tracheophyta</taxon>
        <taxon>Spermatophyta</taxon>
        <taxon>Magnoliopsida</taxon>
        <taxon>eudicotyledons</taxon>
        <taxon>Gunneridae</taxon>
        <taxon>Pentapetalae</taxon>
        <taxon>Caryophyllales</taxon>
        <taxon>Caryophyllaceae</taxon>
        <taxon>Caryophylleae</taxon>
        <taxon>Saponaria</taxon>
    </lineage>
</organism>
<reference evidence="2" key="1">
    <citation type="submission" date="2024-03" db="EMBL/GenBank/DDBJ databases">
        <title>WGS assembly of Saponaria officinalis var. Norfolk2.</title>
        <authorList>
            <person name="Jenkins J."/>
            <person name="Shu S."/>
            <person name="Grimwood J."/>
            <person name="Barry K."/>
            <person name="Goodstein D."/>
            <person name="Schmutz J."/>
            <person name="Leebens-Mack J."/>
            <person name="Osbourn A."/>
        </authorList>
    </citation>
    <scope>NUCLEOTIDE SEQUENCE [LARGE SCALE GENOMIC DNA]</scope>
    <source>
        <strain evidence="2">JIC</strain>
    </source>
</reference>
<name>A0AAW1GNG4_SAPOF</name>
<feature type="transmembrane region" description="Helical" evidence="1">
    <location>
        <begin position="70"/>
        <end position="90"/>
    </location>
</feature>
<protein>
    <recommendedName>
        <fullName evidence="4">NADH dehydrogenase subunit 6</fullName>
    </recommendedName>
</protein>
<feature type="transmembrane region" description="Helical" evidence="1">
    <location>
        <begin position="43"/>
        <end position="63"/>
    </location>
</feature>
<gene>
    <name evidence="2" type="ORF">RND81_14G153800</name>
</gene>
<evidence type="ECO:0008006" key="4">
    <source>
        <dbReference type="Google" id="ProtNLM"/>
    </source>
</evidence>
<keyword evidence="1" id="KW-1133">Transmembrane helix</keyword>
<feature type="transmembrane region" description="Helical" evidence="1">
    <location>
        <begin position="12"/>
        <end position="31"/>
    </location>
</feature>
<proteinExistence type="predicted"/>
<dbReference type="EMBL" id="JBDFQZ010000014">
    <property type="protein sequence ID" value="KAK9666020.1"/>
    <property type="molecule type" value="Genomic_DNA"/>
</dbReference>
<keyword evidence="1" id="KW-0472">Membrane</keyword>
<dbReference type="AlphaFoldDB" id="A0AAW1GNG4"/>
<keyword evidence="1" id="KW-0812">Transmembrane</keyword>
<accession>A0AAW1GNG4</accession>